<comment type="caution">
    <text evidence="4">The sequence shown here is derived from an EMBL/GenBank/DDBJ whole genome shotgun (WGS) entry which is preliminary data.</text>
</comment>
<feature type="domain" description="Xylanolytic transcriptional activator regulatory" evidence="3">
    <location>
        <begin position="241"/>
        <end position="314"/>
    </location>
</feature>
<evidence type="ECO:0000259" key="3">
    <source>
        <dbReference type="SMART" id="SM00906"/>
    </source>
</evidence>
<dbReference type="Pfam" id="PF04082">
    <property type="entry name" value="Fungal_trans"/>
    <property type="match status" value="1"/>
</dbReference>
<dbReference type="InterPro" id="IPR007219">
    <property type="entry name" value="XnlR_reg_dom"/>
</dbReference>
<evidence type="ECO:0000313" key="4">
    <source>
        <dbReference type="EMBL" id="KAJ5198271.1"/>
    </source>
</evidence>
<dbReference type="AlphaFoldDB" id="A0A9W9JQ93"/>
<name>A0A9W9JQ93_9EURO</name>
<sequence length="543" mass="59555">MFGNKDRFQEEEQLAGHSRKENPPPPDSGIETASSTETGIEESDGVQFGTEISERGRLWPAPSATVDHYRQEWRRLPHSLQSGMVDDDLIAQLEVRENNKGPIGSWGGFGPNSALFGPTASIPRSTETWMLVQEFLDDFNCAIPLFDKDWVRATFIRLYEDGETLPGNSSLAFHIILAIAYRLRAQSPLSNNSDDLQAREHLKVACSQLGNLLMQEPSLSQVQCLVGIATVLQGTHAAGRAAIVISSALRITQQLGVSRPSDAQIDLPDRCQLQLVFWIAFFTDVSICMRTKQAPTIIVGDGQFDLPPERPSDGSGMILAVNDEYSFNILRFHVQLAVLQNQVLVSTSSPRPTYRGRAPTGESFQILCQAFRAWRLSLPAAINLPGMYSSLHRSDIVHVLILEAKALETVCAIHGITNDTPANLKSDHLSGDNQPLSFISENSLVVEEARRFLNLLALAPVGDVACNRLNIEAFVSAAFVMLVRIVRCPSLASAESDLALAQTALTQAKWSVHSNAGDTNPSLQTCLTLQTLAEKFIVQENQS</sequence>
<feature type="compositionally biased region" description="Basic and acidic residues" evidence="2">
    <location>
        <begin position="1"/>
        <end position="10"/>
    </location>
</feature>
<dbReference type="EMBL" id="JAPQKR010000014">
    <property type="protein sequence ID" value="KAJ5198271.1"/>
    <property type="molecule type" value="Genomic_DNA"/>
</dbReference>
<keyword evidence="1" id="KW-0539">Nucleus</keyword>
<dbReference type="SMART" id="SM00906">
    <property type="entry name" value="Fungal_trans"/>
    <property type="match status" value="1"/>
</dbReference>
<feature type="region of interest" description="Disordered" evidence="2">
    <location>
        <begin position="1"/>
        <end position="46"/>
    </location>
</feature>
<gene>
    <name evidence="4" type="ORF">N7498_007388</name>
</gene>
<dbReference type="PANTHER" id="PTHR46910:SF39">
    <property type="entry name" value="ZN(II)2CYS6 TRANSCRIPTION FACTOR (EUROFUNG)"/>
    <property type="match status" value="1"/>
</dbReference>
<dbReference type="PANTHER" id="PTHR46910">
    <property type="entry name" value="TRANSCRIPTION FACTOR PDR1"/>
    <property type="match status" value="1"/>
</dbReference>
<dbReference type="GO" id="GO:0003677">
    <property type="term" value="F:DNA binding"/>
    <property type="evidence" value="ECO:0007669"/>
    <property type="project" value="InterPro"/>
</dbReference>
<dbReference type="GO" id="GO:0006351">
    <property type="term" value="P:DNA-templated transcription"/>
    <property type="evidence" value="ECO:0007669"/>
    <property type="project" value="InterPro"/>
</dbReference>
<evidence type="ECO:0000256" key="1">
    <source>
        <dbReference type="ARBA" id="ARBA00023242"/>
    </source>
</evidence>
<dbReference type="RefSeq" id="XP_058306699.1">
    <property type="nucleotide sequence ID" value="XM_058454450.1"/>
</dbReference>
<reference evidence="4" key="2">
    <citation type="journal article" date="2023" name="IMA Fungus">
        <title>Comparative genomic study of the Penicillium genus elucidates a diverse pangenome and 15 lateral gene transfer events.</title>
        <authorList>
            <person name="Petersen C."/>
            <person name="Sorensen T."/>
            <person name="Nielsen M.R."/>
            <person name="Sondergaard T.E."/>
            <person name="Sorensen J.L."/>
            <person name="Fitzpatrick D.A."/>
            <person name="Frisvad J.C."/>
            <person name="Nielsen K.L."/>
        </authorList>
    </citation>
    <scope>NUCLEOTIDE SEQUENCE</scope>
    <source>
        <strain evidence="4">IBT 15544</strain>
    </source>
</reference>
<dbReference type="CDD" id="cd12148">
    <property type="entry name" value="fungal_TF_MHR"/>
    <property type="match status" value="1"/>
</dbReference>
<proteinExistence type="predicted"/>
<dbReference type="GO" id="GO:0008270">
    <property type="term" value="F:zinc ion binding"/>
    <property type="evidence" value="ECO:0007669"/>
    <property type="project" value="InterPro"/>
</dbReference>
<dbReference type="Proteomes" id="UP001150904">
    <property type="component" value="Unassembled WGS sequence"/>
</dbReference>
<keyword evidence="5" id="KW-1185">Reference proteome</keyword>
<organism evidence="4 5">
    <name type="scientific">Penicillium cinerascens</name>
    <dbReference type="NCBI Taxonomy" id="70096"/>
    <lineage>
        <taxon>Eukaryota</taxon>
        <taxon>Fungi</taxon>
        <taxon>Dikarya</taxon>
        <taxon>Ascomycota</taxon>
        <taxon>Pezizomycotina</taxon>
        <taxon>Eurotiomycetes</taxon>
        <taxon>Eurotiomycetidae</taxon>
        <taxon>Eurotiales</taxon>
        <taxon>Aspergillaceae</taxon>
        <taxon>Penicillium</taxon>
    </lineage>
</organism>
<protein>
    <recommendedName>
        <fullName evidence="3">Xylanolytic transcriptional activator regulatory domain-containing protein</fullName>
    </recommendedName>
</protein>
<evidence type="ECO:0000256" key="2">
    <source>
        <dbReference type="SAM" id="MobiDB-lite"/>
    </source>
</evidence>
<accession>A0A9W9JQ93</accession>
<reference evidence="4" key="1">
    <citation type="submission" date="2022-12" db="EMBL/GenBank/DDBJ databases">
        <authorList>
            <person name="Petersen C."/>
        </authorList>
    </citation>
    <scope>NUCLEOTIDE SEQUENCE</scope>
    <source>
        <strain evidence="4">IBT 15544</strain>
    </source>
</reference>
<dbReference type="GeneID" id="83181751"/>
<dbReference type="InterPro" id="IPR050987">
    <property type="entry name" value="AtrR-like"/>
</dbReference>
<evidence type="ECO:0000313" key="5">
    <source>
        <dbReference type="Proteomes" id="UP001150904"/>
    </source>
</evidence>
<dbReference type="GO" id="GO:0003700">
    <property type="term" value="F:DNA-binding transcription factor activity"/>
    <property type="evidence" value="ECO:0007669"/>
    <property type="project" value="InterPro"/>
</dbReference>
<dbReference type="OrthoDB" id="2123952at2759"/>